<evidence type="ECO:0000313" key="2">
    <source>
        <dbReference type="Proteomes" id="UP000182491"/>
    </source>
</evidence>
<dbReference type="EMBL" id="FPCA01000001">
    <property type="protein sequence ID" value="SFU49867.1"/>
    <property type="molecule type" value="Genomic_DNA"/>
</dbReference>
<evidence type="ECO:0008006" key="3">
    <source>
        <dbReference type="Google" id="ProtNLM"/>
    </source>
</evidence>
<accession>A0A1I7GN58</accession>
<proteinExistence type="predicted"/>
<evidence type="ECO:0000313" key="1">
    <source>
        <dbReference type="EMBL" id="SFU49867.1"/>
    </source>
</evidence>
<sequence>MRSESIRCIIKLKTDMEDKGRAEGAIFKQICTVNELDPQKIREEAQERFPEKFRQQNNEELLIWTAFDHKARTLVQSITATENQDHSLDHAAELYSIDGDPAAPAFVINDKAIQDIYDKDKAAKLIEVLGQVKLPIRA</sequence>
<name>A0A1I7GN58_9BACT</name>
<gene>
    <name evidence="1" type="ORF">SAMN04487941_1144</name>
</gene>
<dbReference type="STRING" id="388950.GCA_001611675_00239"/>
<dbReference type="Proteomes" id="UP000182491">
    <property type="component" value="Unassembled WGS sequence"/>
</dbReference>
<reference evidence="2" key="1">
    <citation type="submission" date="2016-10" db="EMBL/GenBank/DDBJ databases">
        <authorList>
            <person name="Varghese N."/>
        </authorList>
    </citation>
    <scope>NUCLEOTIDE SEQUENCE [LARGE SCALE GENOMIC DNA]</scope>
    <source>
        <strain evidence="2">DSM 18820</strain>
    </source>
</reference>
<dbReference type="AlphaFoldDB" id="A0A1I7GN58"/>
<protein>
    <recommendedName>
        <fullName evidence="3">Thioredoxin-like fold domain-containing protein</fullName>
    </recommendedName>
</protein>
<organism evidence="1 2">
    <name type="scientific">Pontibacter akesuensis</name>
    <dbReference type="NCBI Taxonomy" id="388950"/>
    <lineage>
        <taxon>Bacteria</taxon>
        <taxon>Pseudomonadati</taxon>
        <taxon>Bacteroidota</taxon>
        <taxon>Cytophagia</taxon>
        <taxon>Cytophagales</taxon>
        <taxon>Hymenobacteraceae</taxon>
        <taxon>Pontibacter</taxon>
    </lineage>
</organism>
<keyword evidence="2" id="KW-1185">Reference proteome</keyword>